<dbReference type="OrthoDB" id="5557307at2759"/>
<feature type="compositionally biased region" description="Polar residues" evidence="2">
    <location>
        <begin position="347"/>
        <end position="357"/>
    </location>
</feature>
<gene>
    <name evidence="3" type="ORF">AYI70_g9520</name>
</gene>
<feature type="compositionally biased region" description="Low complexity" evidence="2">
    <location>
        <begin position="554"/>
        <end position="567"/>
    </location>
</feature>
<dbReference type="EMBL" id="LSSN01004308">
    <property type="protein sequence ID" value="OMJ11740.1"/>
    <property type="molecule type" value="Genomic_DNA"/>
</dbReference>
<accession>A0A1R1XAS7</accession>
<feature type="region of interest" description="Disordered" evidence="2">
    <location>
        <begin position="347"/>
        <end position="396"/>
    </location>
</feature>
<feature type="compositionally biased region" description="Basic and acidic residues" evidence="2">
    <location>
        <begin position="15"/>
        <end position="28"/>
    </location>
</feature>
<feature type="region of interest" description="Disordered" evidence="2">
    <location>
        <begin position="92"/>
        <end position="113"/>
    </location>
</feature>
<reference evidence="3 4" key="1">
    <citation type="submission" date="2017-01" db="EMBL/GenBank/DDBJ databases">
        <authorList>
            <person name="Mah S.A."/>
            <person name="Swanson W.J."/>
            <person name="Moy G.W."/>
            <person name="Vacquier V.D."/>
        </authorList>
    </citation>
    <scope>NUCLEOTIDE SEQUENCE [LARGE SCALE GENOMIC DNA]</scope>
    <source>
        <strain evidence="3 4">GSMNP</strain>
    </source>
</reference>
<feature type="compositionally biased region" description="Low complexity" evidence="2">
    <location>
        <begin position="49"/>
        <end position="58"/>
    </location>
</feature>
<comment type="caution">
    <text evidence="3">The sequence shown here is derived from an EMBL/GenBank/DDBJ whole genome shotgun (WGS) entry which is preliminary data.</text>
</comment>
<feature type="coiled-coil region" evidence="1">
    <location>
        <begin position="408"/>
        <end position="435"/>
    </location>
</feature>
<feature type="region of interest" description="Disordered" evidence="2">
    <location>
        <begin position="134"/>
        <end position="153"/>
    </location>
</feature>
<dbReference type="Proteomes" id="UP000187283">
    <property type="component" value="Unassembled WGS sequence"/>
</dbReference>
<feature type="region of interest" description="Disordered" evidence="2">
    <location>
        <begin position="1"/>
        <end position="34"/>
    </location>
</feature>
<feature type="compositionally biased region" description="Polar residues" evidence="2">
    <location>
        <begin position="140"/>
        <end position="153"/>
    </location>
</feature>
<organism evidence="3 4">
    <name type="scientific">Smittium culicis</name>
    <dbReference type="NCBI Taxonomy" id="133412"/>
    <lineage>
        <taxon>Eukaryota</taxon>
        <taxon>Fungi</taxon>
        <taxon>Fungi incertae sedis</taxon>
        <taxon>Zoopagomycota</taxon>
        <taxon>Kickxellomycotina</taxon>
        <taxon>Harpellomycetes</taxon>
        <taxon>Harpellales</taxon>
        <taxon>Legeriomycetaceae</taxon>
        <taxon>Smittium</taxon>
    </lineage>
</organism>
<keyword evidence="4" id="KW-1185">Reference proteome</keyword>
<dbReference type="AlphaFoldDB" id="A0A1R1XAS7"/>
<feature type="compositionally biased region" description="Basic and acidic residues" evidence="2">
    <location>
        <begin position="96"/>
        <end position="112"/>
    </location>
</feature>
<evidence type="ECO:0000256" key="2">
    <source>
        <dbReference type="SAM" id="MobiDB-lite"/>
    </source>
</evidence>
<proteinExistence type="predicted"/>
<evidence type="ECO:0000313" key="3">
    <source>
        <dbReference type="EMBL" id="OMJ11740.1"/>
    </source>
</evidence>
<protein>
    <submittedName>
        <fullName evidence="3">Uncharacterized protein</fullName>
    </submittedName>
</protein>
<name>A0A1R1XAS7_9FUNG</name>
<feature type="region of interest" description="Disordered" evidence="2">
    <location>
        <begin position="48"/>
        <end position="80"/>
    </location>
</feature>
<feature type="region of interest" description="Disordered" evidence="2">
    <location>
        <begin position="1106"/>
        <end position="1135"/>
    </location>
</feature>
<feature type="region of interest" description="Disordered" evidence="2">
    <location>
        <begin position="554"/>
        <end position="586"/>
    </location>
</feature>
<keyword evidence="1" id="KW-0175">Coiled coil</keyword>
<feature type="compositionally biased region" description="Acidic residues" evidence="2">
    <location>
        <begin position="573"/>
        <end position="586"/>
    </location>
</feature>
<evidence type="ECO:0000313" key="4">
    <source>
        <dbReference type="Proteomes" id="UP000187283"/>
    </source>
</evidence>
<sequence>MGIGAIFKRQKSQKTKVEKSKTKPDELSQQKISRTKSIKSIYSFRAKSHLNSASSSKSSETDRDHIESQNNPPLLQISDDFISDTSLPDFGFSSRSDSKNISEKGYKSKLDPRGAVNEYNDIFDFGKPSNDRRWDLLGSKGSQESSNLSSTETSVYQDLNIQNNKYALGTRNNNRSGDGGLRSGTNGRRSFLLDTLDDNGPSLTVDSIFNFYAEESKDYKDASATKSSDLYFDSSIIDWDNKGLSETYYNPNGFNPENTRLDKLDDEFTEGYSKSKKNRNAKTLSVGSSDLLSKKISHDLQNNHRGKTHLKNSKSEFTMNVNKENEPVINKAAKKRSLFFGLVGKSSSKKTYPQSISSEKHEENPKPSEVSVKITSNDPKKAEPISYANDESEDESLPLDMRRNKKFSAELKRLAEEEEIRLAKELEKVKIIRKKENEEKKRNKVYDRMRERHLREYKINNIGESYKPAYPTAQDENDMYNIDTGYNQKNGYVSSEIDTPASYTHQNAFNGFGPNGAIYENQAIYSTNNLNAQLANVNTNISNSGSIEPSIAGSVANSNASSQANNSLGENNLDNEESYYSETSSDEEESIFKLNQKILKKIAEKELKYINSENKPELFTKINKLRKLKEQHTLLENSIKKPTSNKSDGSIRTGIEPRAITELKNEDRKMTLNRKRVRFNHTVSVVFDSPLSPFYPNKRMSNYESFFDLPKISKPQDDLDFYMSSLKNETATTKIKASQSLIDLNTLNETGRVQLLEKVAEIKMICKHFSKIKSDNLALSPNIAPISELKGDQERFSSLERPAQMSPEMVEISNTLSGVFKKEKKSNRNRRVERVLLKQNDNELLQSGSEPSSGNSMNVAPELLYGKGIHIEERYDSLGPRNTLVNTSSPEALLGANIPRRDNDVAPQFNHGFTSIPQAQTSFSNQVYNYQANFSGYPQISNQGIKYGSFNQSQVNTPMQFYNMINNNNYQNKPLASQANTPSLGNFKSISQRNLLMTQTGSNQLTNDVNTNFSNTQQSSRTVGYKNSFTPQNLRHSVSIPTLSRMGNQQALQMASQNQTKMYHNSQTPKFQHMQVPYQQIQTPNLNNVMSIPGFQAGYNPQNIYHSPNYNPNDSSGSFTNYGTVKPLNTANRKR</sequence>
<evidence type="ECO:0000256" key="1">
    <source>
        <dbReference type="SAM" id="Coils"/>
    </source>
</evidence>